<organism evidence="2 3">
    <name type="scientific">Parolsenella catena</name>
    <dbReference type="NCBI Taxonomy" id="2003188"/>
    <lineage>
        <taxon>Bacteria</taxon>
        <taxon>Bacillati</taxon>
        <taxon>Actinomycetota</taxon>
        <taxon>Coriobacteriia</taxon>
        <taxon>Coriobacteriales</taxon>
        <taxon>Atopobiaceae</taxon>
        <taxon>Parolsenella</taxon>
    </lineage>
</organism>
<dbReference type="InterPro" id="IPR039247">
    <property type="entry name" value="KhpB"/>
</dbReference>
<dbReference type="Proteomes" id="UP000273154">
    <property type="component" value="Chromosome"/>
</dbReference>
<dbReference type="GO" id="GO:0003723">
    <property type="term" value="F:RNA binding"/>
    <property type="evidence" value="ECO:0007669"/>
    <property type="project" value="InterPro"/>
</dbReference>
<dbReference type="CDD" id="cd02414">
    <property type="entry name" value="KH-II_Jag"/>
    <property type="match status" value="1"/>
</dbReference>
<dbReference type="SUPFAM" id="SSF82708">
    <property type="entry name" value="R3H domain"/>
    <property type="match status" value="1"/>
</dbReference>
<dbReference type="PROSITE" id="PS51061">
    <property type="entry name" value="R3H"/>
    <property type="match status" value="1"/>
</dbReference>
<protein>
    <submittedName>
        <fullName evidence="2">DNA-binding protein</fullName>
    </submittedName>
</protein>
<accession>A0A3G9K8D9</accession>
<dbReference type="RefSeq" id="WP_126423244.1">
    <property type="nucleotide sequence ID" value="NZ_AP019367.1"/>
</dbReference>
<keyword evidence="2" id="KW-0238">DNA-binding</keyword>
<keyword evidence="3" id="KW-1185">Reference proteome</keyword>
<sequence>MSEETLEKPDEFEAIRTSFEESGTLTDEQLDVVADSAIEILRGILACFGENTCSIDEYDGDEGELILDVNGGDLAILIGRHGVTLDALQVVFVSMLSKRIGFHYPIVVDIEGYKSRRRDKVQGMARSSAQKAVKSGRSVKLAPMNAYERRLVHLALRDSVEVTTHSEGADPERYVVITPVKSE</sequence>
<dbReference type="GO" id="GO:0003677">
    <property type="term" value="F:DNA binding"/>
    <property type="evidence" value="ECO:0007669"/>
    <property type="project" value="UniProtKB-KW"/>
</dbReference>
<dbReference type="InterPro" id="IPR036867">
    <property type="entry name" value="R3H_dom_sf"/>
</dbReference>
<dbReference type="InterPro" id="IPR001374">
    <property type="entry name" value="R3H_dom"/>
</dbReference>
<dbReference type="AlphaFoldDB" id="A0A3G9K8D9"/>
<evidence type="ECO:0000259" key="1">
    <source>
        <dbReference type="PROSITE" id="PS51061"/>
    </source>
</evidence>
<gene>
    <name evidence="2" type="ORF">Pcatena_15810</name>
</gene>
<evidence type="ECO:0000313" key="2">
    <source>
        <dbReference type="EMBL" id="BBH50994.1"/>
    </source>
</evidence>
<reference evidence="3" key="1">
    <citation type="submission" date="2018-11" db="EMBL/GenBank/DDBJ databases">
        <title>Comparative genomics of Parolsenella catena and Libanicoccus massiliensis: Reclassification of Libanicoccus massiliensis as Parolsenella massiliensis comb. nov.</title>
        <authorList>
            <person name="Sakamoto M."/>
            <person name="Ikeyama N."/>
            <person name="Murakami T."/>
            <person name="Mori H."/>
            <person name="Yuki M."/>
            <person name="Ohkuma M."/>
        </authorList>
    </citation>
    <scope>NUCLEOTIDE SEQUENCE [LARGE SCALE GENOMIC DNA]</scope>
    <source>
        <strain evidence="3">JCM 31932</strain>
    </source>
</reference>
<dbReference type="GeneID" id="88849722"/>
<dbReference type="InterPro" id="IPR034079">
    <property type="entry name" value="R3H_KhpB"/>
</dbReference>
<dbReference type="SMART" id="SM00393">
    <property type="entry name" value="R3H"/>
    <property type="match status" value="1"/>
</dbReference>
<dbReference type="KEGG" id="pcat:Pcatena_15810"/>
<dbReference type="InterPro" id="IPR038008">
    <property type="entry name" value="Jag_KH"/>
</dbReference>
<dbReference type="CDD" id="cd02644">
    <property type="entry name" value="R3H_jag"/>
    <property type="match status" value="1"/>
</dbReference>
<dbReference type="InterPro" id="IPR015946">
    <property type="entry name" value="KH_dom-like_a/b"/>
</dbReference>
<proteinExistence type="predicted"/>
<dbReference type="Pfam" id="PF01424">
    <property type="entry name" value="R3H"/>
    <property type="match status" value="1"/>
</dbReference>
<name>A0A3G9K8D9_9ACTN</name>
<dbReference type="EMBL" id="AP019367">
    <property type="protein sequence ID" value="BBH50994.1"/>
    <property type="molecule type" value="Genomic_DNA"/>
</dbReference>
<dbReference type="OrthoDB" id="9794483at2"/>
<dbReference type="PANTHER" id="PTHR35800:SF1">
    <property type="entry name" value="RNA-BINDING PROTEIN KHPB"/>
    <property type="match status" value="1"/>
</dbReference>
<dbReference type="Gene3D" id="3.30.1370.50">
    <property type="entry name" value="R3H-like domain"/>
    <property type="match status" value="1"/>
</dbReference>
<evidence type="ECO:0000313" key="3">
    <source>
        <dbReference type="Proteomes" id="UP000273154"/>
    </source>
</evidence>
<dbReference type="Pfam" id="PF13083">
    <property type="entry name" value="KH_KhpA-B"/>
    <property type="match status" value="1"/>
</dbReference>
<dbReference type="PANTHER" id="PTHR35800">
    <property type="entry name" value="PROTEIN JAG"/>
    <property type="match status" value="1"/>
</dbReference>
<feature type="domain" description="R3H" evidence="1">
    <location>
        <begin position="115"/>
        <end position="181"/>
    </location>
</feature>
<dbReference type="Gene3D" id="3.30.300.20">
    <property type="match status" value="1"/>
</dbReference>